<dbReference type="AlphaFoldDB" id="A0A0F9THU0"/>
<sequence length="129" mass="13683">MAPAAPTMTVTSKFDQRLSDAERFPAWEIVLNGLWDADDTADGTLNVKINGILQKIILKVPDTTNNVTGQVVIKDNGDNTIFDSGEKAEAVTYPFSVNEPVTGTVDVIMGISAASGTAVTNMVVTLRGI</sequence>
<gene>
    <name evidence="1" type="ORF">LCGC14_0345660</name>
</gene>
<protein>
    <recommendedName>
        <fullName evidence="2">BppU N-terminal domain-containing protein</fullName>
    </recommendedName>
</protein>
<proteinExistence type="predicted"/>
<organism evidence="1">
    <name type="scientific">marine sediment metagenome</name>
    <dbReference type="NCBI Taxonomy" id="412755"/>
    <lineage>
        <taxon>unclassified sequences</taxon>
        <taxon>metagenomes</taxon>
        <taxon>ecological metagenomes</taxon>
    </lineage>
</organism>
<dbReference type="EMBL" id="LAZR01000256">
    <property type="protein sequence ID" value="KKN78794.1"/>
    <property type="molecule type" value="Genomic_DNA"/>
</dbReference>
<comment type="caution">
    <text evidence="1">The sequence shown here is derived from an EMBL/GenBank/DDBJ whole genome shotgun (WGS) entry which is preliminary data.</text>
</comment>
<evidence type="ECO:0008006" key="2">
    <source>
        <dbReference type="Google" id="ProtNLM"/>
    </source>
</evidence>
<evidence type="ECO:0000313" key="1">
    <source>
        <dbReference type="EMBL" id="KKN78794.1"/>
    </source>
</evidence>
<accession>A0A0F9THU0</accession>
<reference evidence="1" key="1">
    <citation type="journal article" date="2015" name="Nature">
        <title>Complex archaea that bridge the gap between prokaryotes and eukaryotes.</title>
        <authorList>
            <person name="Spang A."/>
            <person name="Saw J.H."/>
            <person name="Jorgensen S.L."/>
            <person name="Zaremba-Niedzwiedzka K."/>
            <person name="Martijn J."/>
            <person name="Lind A.E."/>
            <person name="van Eijk R."/>
            <person name="Schleper C."/>
            <person name="Guy L."/>
            <person name="Ettema T.J."/>
        </authorList>
    </citation>
    <scope>NUCLEOTIDE SEQUENCE</scope>
</reference>
<name>A0A0F9THU0_9ZZZZ</name>